<organism evidence="2 3">
    <name type="scientific">Nasonia vitripennis</name>
    <name type="common">Parasitic wasp</name>
    <dbReference type="NCBI Taxonomy" id="7425"/>
    <lineage>
        <taxon>Eukaryota</taxon>
        <taxon>Metazoa</taxon>
        <taxon>Ecdysozoa</taxon>
        <taxon>Arthropoda</taxon>
        <taxon>Hexapoda</taxon>
        <taxon>Insecta</taxon>
        <taxon>Pterygota</taxon>
        <taxon>Neoptera</taxon>
        <taxon>Endopterygota</taxon>
        <taxon>Hymenoptera</taxon>
        <taxon>Apocrita</taxon>
        <taxon>Proctotrupomorpha</taxon>
        <taxon>Chalcidoidea</taxon>
        <taxon>Pteromalidae</taxon>
        <taxon>Pteromalinae</taxon>
        <taxon>Nasonia</taxon>
    </lineage>
</organism>
<dbReference type="RefSeq" id="XP_031785331.1">
    <property type="nucleotide sequence ID" value="XM_031929471.2"/>
</dbReference>
<proteinExistence type="predicted"/>
<feature type="compositionally biased region" description="Low complexity" evidence="1">
    <location>
        <begin position="13"/>
        <end position="25"/>
    </location>
</feature>
<evidence type="ECO:0000313" key="3">
    <source>
        <dbReference type="Proteomes" id="UP000002358"/>
    </source>
</evidence>
<reference evidence="2" key="1">
    <citation type="submission" date="2021-01" db="UniProtKB">
        <authorList>
            <consortium name="EnsemblMetazoa"/>
        </authorList>
    </citation>
    <scope>IDENTIFICATION</scope>
</reference>
<keyword evidence="3" id="KW-1185">Reference proteome</keyword>
<evidence type="ECO:0000256" key="1">
    <source>
        <dbReference type="SAM" id="MobiDB-lite"/>
    </source>
</evidence>
<dbReference type="EnsemblMetazoa" id="XM_031929471">
    <property type="protein sequence ID" value="XP_031785331"/>
    <property type="gene ID" value="LOC116417244"/>
</dbReference>
<evidence type="ECO:0000313" key="2">
    <source>
        <dbReference type="EnsemblMetazoa" id="XP_031785331"/>
    </source>
</evidence>
<feature type="region of interest" description="Disordered" evidence="1">
    <location>
        <begin position="1"/>
        <end position="45"/>
    </location>
</feature>
<sequence length="100" mass="11620">MLAACGKTNEKMNSSGLSSANLSSSPGQRMQDSENTEPSNTNKFMTRIKCDLQVQKHQKHTNRELHLKRVQNLRKELDYLKATEWKYQHVDRALNHSHRN</sequence>
<name>A0A7M7T9Q6_NASVI</name>
<dbReference type="AlphaFoldDB" id="A0A7M7T9Q6"/>
<accession>A0A7M7T9Q6</accession>
<dbReference type="OrthoDB" id="6374621at2759"/>
<dbReference type="SMR" id="A0A7M7T9Q6"/>
<dbReference type="Proteomes" id="UP000002358">
    <property type="component" value="Chromosome 4"/>
</dbReference>
<dbReference type="GeneID" id="116417244"/>
<protein>
    <submittedName>
        <fullName evidence="2">Uncharacterized protein</fullName>
    </submittedName>
</protein>
<dbReference type="InParanoid" id="A0A7M7T9Q6"/>
<dbReference type="KEGG" id="nvi:116417244"/>